<dbReference type="InParanoid" id="E5R4X3"/>
<reference evidence="3" key="1">
    <citation type="journal article" date="2011" name="Nat. Commun.">
        <title>Effector diversification within compartments of the Leptosphaeria maculans genome affected by Repeat-Induced Point mutations.</title>
        <authorList>
            <person name="Rouxel T."/>
            <person name="Grandaubert J."/>
            <person name="Hane J.K."/>
            <person name="Hoede C."/>
            <person name="van de Wouw A.P."/>
            <person name="Couloux A."/>
            <person name="Dominguez V."/>
            <person name="Anthouard V."/>
            <person name="Bally P."/>
            <person name="Bourras S."/>
            <person name="Cozijnsen A.J."/>
            <person name="Ciuffetti L.M."/>
            <person name="Degrave A."/>
            <person name="Dilmaghani A."/>
            <person name="Duret L."/>
            <person name="Fudal I."/>
            <person name="Goodwin S.B."/>
            <person name="Gout L."/>
            <person name="Glaser N."/>
            <person name="Linglin J."/>
            <person name="Kema G.H.J."/>
            <person name="Lapalu N."/>
            <person name="Lawrence C.B."/>
            <person name="May K."/>
            <person name="Meyer M."/>
            <person name="Ollivier B."/>
            <person name="Poulain J."/>
            <person name="Schoch C.L."/>
            <person name="Simon A."/>
            <person name="Spatafora J.W."/>
            <person name="Stachowiak A."/>
            <person name="Turgeon B.G."/>
            <person name="Tyler B.M."/>
            <person name="Vincent D."/>
            <person name="Weissenbach J."/>
            <person name="Amselem J."/>
            <person name="Quesneville H."/>
            <person name="Oliver R.P."/>
            <person name="Wincker P."/>
            <person name="Balesdent M.-H."/>
            <person name="Howlett B.J."/>
        </authorList>
    </citation>
    <scope>NUCLEOTIDE SEQUENCE [LARGE SCALE GENOMIC DNA]</scope>
    <source>
        <strain evidence="3">JN3 / isolate v23.1.3 / race Av1-4-5-6-7-8</strain>
    </source>
</reference>
<name>E5R4X3_LEPMJ</name>
<protein>
    <submittedName>
        <fullName evidence="2">Predicted protein</fullName>
    </submittedName>
</protein>
<dbReference type="Proteomes" id="UP000002668">
    <property type="component" value="Genome"/>
</dbReference>
<keyword evidence="3" id="KW-1185">Reference proteome</keyword>
<dbReference type="EMBL" id="FP929083">
    <property type="protein sequence ID" value="CBX92246.1"/>
    <property type="molecule type" value="Genomic_DNA"/>
</dbReference>
<organism evidence="3">
    <name type="scientific">Leptosphaeria maculans (strain JN3 / isolate v23.1.3 / race Av1-4-5-6-7-8)</name>
    <name type="common">Blackleg fungus</name>
    <name type="synonym">Phoma lingam</name>
    <dbReference type="NCBI Taxonomy" id="985895"/>
    <lineage>
        <taxon>Eukaryota</taxon>
        <taxon>Fungi</taxon>
        <taxon>Dikarya</taxon>
        <taxon>Ascomycota</taxon>
        <taxon>Pezizomycotina</taxon>
        <taxon>Dothideomycetes</taxon>
        <taxon>Pleosporomycetidae</taxon>
        <taxon>Pleosporales</taxon>
        <taxon>Pleosporineae</taxon>
        <taxon>Leptosphaeriaceae</taxon>
        <taxon>Plenodomus</taxon>
        <taxon>Plenodomus lingam/Leptosphaeria maculans species complex</taxon>
    </lineage>
</organism>
<proteinExistence type="predicted"/>
<gene>
    <name evidence="2" type="ORF">LEMA_P049520.1</name>
</gene>
<dbReference type="HOGENOM" id="CLU_1396560_0_0_1"/>
<evidence type="ECO:0000313" key="2">
    <source>
        <dbReference type="EMBL" id="CBX92246.1"/>
    </source>
</evidence>
<dbReference type="AlphaFoldDB" id="E5R4X3"/>
<accession>E5R4X3</accession>
<feature type="region of interest" description="Disordered" evidence="1">
    <location>
        <begin position="79"/>
        <end position="108"/>
    </location>
</feature>
<evidence type="ECO:0000256" key="1">
    <source>
        <dbReference type="SAM" id="MobiDB-lite"/>
    </source>
</evidence>
<dbReference type="VEuPathDB" id="FungiDB:LEMA_P049520.1"/>
<evidence type="ECO:0000313" key="3">
    <source>
        <dbReference type="Proteomes" id="UP000002668"/>
    </source>
</evidence>
<sequence length="195" mass="21242">MSHSLSLKPFPMSFLHAQLSYDCSVIPTQARPNQPSTLIQVLLLSSSVPRLKQIPGWAMTSVPPTPRRLSLIHKRYDHIQPRAQSRPKRPECEQKTATPPSSSSANLSMEQGVGNLQQATSRTLNVPGCGTSYPGLDSLLCYVHLRSPCMTYACPVRAADRAVSGVLGLENLILGVWEGYGRVRFAWVGGGLMAS</sequence>
<feature type="compositionally biased region" description="Polar residues" evidence="1">
    <location>
        <begin position="95"/>
        <end position="108"/>
    </location>
</feature>